<dbReference type="GO" id="GO:0017004">
    <property type="term" value="P:cytochrome complex assembly"/>
    <property type="evidence" value="ECO:0007669"/>
    <property type="project" value="UniProtKB-KW"/>
</dbReference>
<dbReference type="InterPro" id="IPR036249">
    <property type="entry name" value="Thioredoxin-like_sf"/>
</dbReference>
<evidence type="ECO:0000256" key="2">
    <source>
        <dbReference type="ARBA" id="ARBA00022748"/>
    </source>
</evidence>
<dbReference type="PANTHER" id="PTHR42852">
    <property type="entry name" value="THIOL:DISULFIDE INTERCHANGE PROTEIN DSBE"/>
    <property type="match status" value="1"/>
</dbReference>
<dbReference type="Pfam" id="PF00578">
    <property type="entry name" value="AhpC-TSA"/>
    <property type="match status" value="1"/>
</dbReference>
<keyword evidence="2" id="KW-0201">Cytochrome c-type biogenesis</keyword>
<evidence type="ECO:0000256" key="1">
    <source>
        <dbReference type="ARBA" id="ARBA00004196"/>
    </source>
</evidence>
<dbReference type="GO" id="GO:0016491">
    <property type="term" value="F:oxidoreductase activity"/>
    <property type="evidence" value="ECO:0007669"/>
    <property type="project" value="InterPro"/>
</dbReference>
<evidence type="ECO:0000313" key="6">
    <source>
        <dbReference type="Proteomes" id="UP000475117"/>
    </source>
</evidence>
<dbReference type="KEGG" id="soa:G3M56_001035"/>
<dbReference type="PROSITE" id="PS51352">
    <property type="entry name" value="THIOREDOXIN_2"/>
    <property type="match status" value="1"/>
</dbReference>
<comment type="subcellular location">
    <subcellularLocation>
        <location evidence="1">Cell envelope</location>
    </subcellularLocation>
</comment>
<protein>
    <submittedName>
        <fullName evidence="5">Redoxin domain-containing protein</fullName>
    </submittedName>
</protein>
<dbReference type="GO" id="GO:0016209">
    <property type="term" value="F:antioxidant activity"/>
    <property type="evidence" value="ECO:0007669"/>
    <property type="project" value="InterPro"/>
</dbReference>
<dbReference type="RefSeq" id="WP_164365428.1">
    <property type="nucleotide sequence ID" value="NZ_CP066776.1"/>
</dbReference>
<dbReference type="InterPro" id="IPR050553">
    <property type="entry name" value="Thioredoxin_ResA/DsbE_sf"/>
</dbReference>
<keyword evidence="3" id="KW-1015">Disulfide bond</keyword>
<dbReference type="EMBL" id="CP066776">
    <property type="protein sequence ID" value="QQL45204.1"/>
    <property type="molecule type" value="Genomic_DNA"/>
</dbReference>
<reference evidence="5 6" key="1">
    <citation type="submission" date="2020-12" db="EMBL/GenBank/DDBJ databases">
        <title>Sulforoseuscoccus oceanibium gen. nov., sp. nov., a representative of the phylum Verrucomicrobia with special cytoplasmic membrane, and proposal of Sulforoseuscoccusaceae fam. nov.</title>
        <authorList>
            <person name="Xi F."/>
        </authorList>
    </citation>
    <scope>NUCLEOTIDE SEQUENCE [LARGE SCALE GENOMIC DNA]</scope>
    <source>
        <strain evidence="5 6">T37</strain>
    </source>
</reference>
<dbReference type="PANTHER" id="PTHR42852:SF6">
    <property type="entry name" value="THIOL:DISULFIDE INTERCHANGE PROTEIN DSBE"/>
    <property type="match status" value="1"/>
</dbReference>
<name>A0A6B3LAS2_9BACT</name>
<dbReference type="Gene3D" id="1.25.40.10">
    <property type="entry name" value="Tetratricopeptide repeat domain"/>
    <property type="match status" value="1"/>
</dbReference>
<dbReference type="Gene3D" id="3.40.30.10">
    <property type="entry name" value="Glutaredoxin"/>
    <property type="match status" value="1"/>
</dbReference>
<dbReference type="SUPFAM" id="SSF48452">
    <property type="entry name" value="TPR-like"/>
    <property type="match status" value="1"/>
</dbReference>
<evidence type="ECO:0000313" key="5">
    <source>
        <dbReference type="EMBL" id="QQL45204.1"/>
    </source>
</evidence>
<dbReference type="SUPFAM" id="SSF52833">
    <property type="entry name" value="Thioredoxin-like"/>
    <property type="match status" value="1"/>
</dbReference>
<proteinExistence type="predicted"/>
<keyword evidence="4" id="KW-0676">Redox-active center</keyword>
<sequence>MNVLRIATLATTCWIGGLTTLATLPQAVAEEAAAPIQILDEGLPPHWLQGDPVAAMEQDHLYIFEFWATWCGPCIAQMPHLEELYQATKDDQSVSLIGINVFDNTEVDKLKNFIKKQGVTYPVAADGSRKGNVAKKWLGPLGVTGIPHAIAVRNHEILWRGHPSKLNLDLITELKDPSRDAAALEAARLKKQADDKAAERAHFEKLGQIQGASPDQVQSLADSMVAGDHRGPDDIRGFRSAAFNTLFHAGQHVAAQQELAKLADEAPDDAISMIRIGTIIVTTDELENKDLELAVRCLERNIELNPDNASVAYQRITDAKLQMGDRDGAIEAAKLAVEHSRQGKALNAHLDALK</sequence>
<dbReference type="AlphaFoldDB" id="A0A6B3LAS2"/>
<dbReference type="CDD" id="cd02966">
    <property type="entry name" value="TlpA_like_family"/>
    <property type="match status" value="1"/>
</dbReference>
<evidence type="ECO:0000256" key="4">
    <source>
        <dbReference type="ARBA" id="ARBA00023284"/>
    </source>
</evidence>
<dbReference type="InterPro" id="IPR000866">
    <property type="entry name" value="AhpC/TSA"/>
</dbReference>
<keyword evidence="6" id="KW-1185">Reference proteome</keyword>
<evidence type="ECO:0000256" key="3">
    <source>
        <dbReference type="ARBA" id="ARBA00023157"/>
    </source>
</evidence>
<dbReference type="GO" id="GO:0030313">
    <property type="term" value="C:cell envelope"/>
    <property type="evidence" value="ECO:0007669"/>
    <property type="project" value="UniProtKB-SubCell"/>
</dbReference>
<dbReference type="GO" id="GO:0006950">
    <property type="term" value="P:response to stress"/>
    <property type="evidence" value="ECO:0007669"/>
    <property type="project" value="UniProtKB-ARBA"/>
</dbReference>
<dbReference type="InterPro" id="IPR013766">
    <property type="entry name" value="Thioredoxin_domain"/>
</dbReference>
<dbReference type="Proteomes" id="UP000475117">
    <property type="component" value="Chromosome"/>
</dbReference>
<gene>
    <name evidence="5" type="ORF">G3M56_001035</name>
</gene>
<dbReference type="InterPro" id="IPR011990">
    <property type="entry name" value="TPR-like_helical_dom_sf"/>
</dbReference>
<accession>A0A6B3LAS2</accession>
<organism evidence="5 6">
    <name type="scientific">Sulfuriroseicoccus oceanibius</name>
    <dbReference type="NCBI Taxonomy" id="2707525"/>
    <lineage>
        <taxon>Bacteria</taxon>
        <taxon>Pseudomonadati</taxon>
        <taxon>Verrucomicrobiota</taxon>
        <taxon>Verrucomicrobiia</taxon>
        <taxon>Verrucomicrobiales</taxon>
        <taxon>Verrucomicrobiaceae</taxon>
        <taxon>Sulfuriroseicoccus</taxon>
    </lineage>
</organism>